<evidence type="ECO:0000256" key="1">
    <source>
        <dbReference type="SAM" id="Phobius"/>
    </source>
</evidence>
<proteinExistence type="predicted"/>
<dbReference type="OrthoDB" id="7800844at2"/>
<dbReference type="GO" id="GO:0004713">
    <property type="term" value="F:protein tyrosine kinase activity"/>
    <property type="evidence" value="ECO:0007669"/>
    <property type="project" value="TreeGrafter"/>
</dbReference>
<dbReference type="GO" id="GO:0005886">
    <property type="term" value="C:plasma membrane"/>
    <property type="evidence" value="ECO:0007669"/>
    <property type="project" value="TreeGrafter"/>
</dbReference>
<dbReference type="InterPro" id="IPR050445">
    <property type="entry name" value="Bact_polysacc_biosynth/exp"/>
</dbReference>
<evidence type="ECO:0008006" key="4">
    <source>
        <dbReference type="Google" id="ProtNLM"/>
    </source>
</evidence>
<keyword evidence="1" id="KW-1133">Transmembrane helix</keyword>
<organism evidence="2 3">
    <name type="scientific">Methylocystis heyeri</name>
    <dbReference type="NCBI Taxonomy" id="391905"/>
    <lineage>
        <taxon>Bacteria</taxon>
        <taxon>Pseudomonadati</taxon>
        <taxon>Pseudomonadota</taxon>
        <taxon>Alphaproteobacteria</taxon>
        <taxon>Hyphomicrobiales</taxon>
        <taxon>Methylocystaceae</taxon>
        <taxon>Methylocystis</taxon>
    </lineage>
</organism>
<dbReference type="RefSeq" id="WP_136495465.1">
    <property type="nucleotide sequence ID" value="NZ_CP046052.1"/>
</dbReference>
<dbReference type="AlphaFoldDB" id="A0A6B8KC81"/>
<protein>
    <recommendedName>
        <fullName evidence="4">Capsule biosynthesis protein</fullName>
    </recommendedName>
</protein>
<sequence>MTGINLFSQKIGKWAASLRSLFASPDVANLSRNLPAVIRSRLPAVAGAAAQTGRTLEPAVSRMGLGAKTFLLFVILPTFVMWLYALLWETRGYSVELRLTVRAAPEQKVAAMGDSSTMSSLISKFSGGSKSTTQDTYIVLNYLKSRAMIADIGGRAYFESIYSGDDVDYFSRLRRGANIEDLQKYWAKHITASVESMSGILTVQVDAYSPESALRLSNDLVRLSEALVNQITLRGRKDALKRADQEVSVSSQRLADAREKLLQFRNANLLIDPTSKAASISEVIGKLTLEKIDLEAELSTFTGALSPDSPSERIQRAKLATINKQIAEARAKLTSEKASDALSAQIAGYERLKLEEQFAQTLYQIAQTSYQKARQELEKQVLYLVVVVKPTLPEAPATPKVFVSTVLLFCELAVLWAICMLIGAAFSDQMI</sequence>
<dbReference type="EMBL" id="CP046052">
    <property type="protein sequence ID" value="QGM45182.1"/>
    <property type="molecule type" value="Genomic_DNA"/>
</dbReference>
<keyword evidence="3" id="KW-1185">Reference proteome</keyword>
<gene>
    <name evidence="2" type="ORF">H2LOC_005455</name>
</gene>
<accession>A0A6B8KC81</accession>
<evidence type="ECO:0000313" key="3">
    <source>
        <dbReference type="Proteomes" id="UP000309061"/>
    </source>
</evidence>
<dbReference type="PANTHER" id="PTHR32309:SF13">
    <property type="entry name" value="FERRIC ENTEROBACTIN TRANSPORT PROTEIN FEPE"/>
    <property type="match status" value="1"/>
</dbReference>
<dbReference type="Proteomes" id="UP000309061">
    <property type="component" value="Chromosome"/>
</dbReference>
<reference evidence="2 3" key="1">
    <citation type="submission" date="2019-11" db="EMBL/GenBank/DDBJ databases">
        <title>The genome sequence of Methylocystis heyeri.</title>
        <authorList>
            <person name="Oshkin I.Y."/>
            <person name="Miroshnikov K."/>
            <person name="Dedysh S.N."/>
        </authorList>
    </citation>
    <scope>NUCLEOTIDE SEQUENCE [LARGE SCALE GENOMIC DNA]</scope>
    <source>
        <strain evidence="2 3">H2</strain>
    </source>
</reference>
<feature type="transmembrane region" description="Helical" evidence="1">
    <location>
        <begin position="70"/>
        <end position="88"/>
    </location>
</feature>
<evidence type="ECO:0000313" key="2">
    <source>
        <dbReference type="EMBL" id="QGM45182.1"/>
    </source>
</evidence>
<keyword evidence="1" id="KW-0812">Transmembrane</keyword>
<dbReference type="PANTHER" id="PTHR32309">
    <property type="entry name" value="TYROSINE-PROTEIN KINASE"/>
    <property type="match status" value="1"/>
</dbReference>
<feature type="transmembrane region" description="Helical" evidence="1">
    <location>
        <begin position="401"/>
        <end position="426"/>
    </location>
</feature>
<name>A0A6B8KC81_9HYPH</name>
<keyword evidence="1" id="KW-0472">Membrane</keyword>
<dbReference type="KEGG" id="mhey:H2LOC_005455"/>